<dbReference type="AlphaFoldDB" id="A0A0A6PHM7"/>
<evidence type="ECO:0008006" key="4">
    <source>
        <dbReference type="Google" id="ProtNLM"/>
    </source>
</evidence>
<proteinExistence type="predicted"/>
<reference evidence="2 3" key="1">
    <citation type="journal article" date="2016" name="Front. Microbiol.">
        <title>Single-Cell (Meta-)Genomics of a Dimorphic Candidatus Thiomargarita nelsonii Reveals Genomic Plasticity.</title>
        <authorList>
            <person name="Flood B.E."/>
            <person name="Fliss P."/>
            <person name="Jones D.S."/>
            <person name="Dick G.J."/>
            <person name="Jain S."/>
            <person name="Kaster A.K."/>
            <person name="Winkel M."/>
            <person name="Mussmann M."/>
            <person name="Bailey J."/>
        </authorList>
    </citation>
    <scope>NUCLEOTIDE SEQUENCE [LARGE SCALE GENOMIC DNA]</scope>
    <source>
        <strain evidence="2">Hydrate Ridge</strain>
    </source>
</reference>
<keyword evidence="3" id="KW-1185">Reference proteome</keyword>
<comment type="caution">
    <text evidence="2">The sequence shown here is derived from an EMBL/GenBank/DDBJ whole genome shotgun (WGS) entry which is preliminary data.</text>
</comment>
<feature type="transmembrane region" description="Helical" evidence="1">
    <location>
        <begin position="6"/>
        <end position="27"/>
    </location>
</feature>
<sequence>MTYKIALKISIYVILVVVLMVSMKPVALKTEFYLWQRAWTPQTQAGIARAVEYANGFMILAGEFDLKEKRLNFRRVHIKWDTLSTPRISVTLVFRIRTPISSFLSAGQIKKVGTFLNDRFNKIIKEAHNKGVQVVGIQLDYDCPTSKLTDYRKLLAYVMTHHPKWIWSITTLPTWSSHADFKKLVASLNYFVLQVYTFERPQQLGDDLAIVHTTQVYDYIKQVSEIKTPYYLALPTYGYAVIFDESGRFVGLEAETPSHQWPPTYAIKEVMSQPTDILPIVTKLKAYPPKGMLGIVWFRLPIDGDMYNWSWPTLRAVMAGKLPTITFQVEVRKVHDSLYEVWVKNPEKSGYFGRIDIIIKQTECRIVAKDTLRGFSERVSDRVHILTGKVPAPNEQAMVTWYNVTNCNKDTTKPFQILEIKALQ</sequence>
<dbReference type="Proteomes" id="UP000030428">
    <property type="component" value="Unassembled WGS sequence"/>
</dbReference>
<keyword evidence="1" id="KW-1133">Transmembrane helix</keyword>
<evidence type="ECO:0000313" key="3">
    <source>
        <dbReference type="Proteomes" id="UP000030428"/>
    </source>
</evidence>
<dbReference type="Pfam" id="PF11340">
    <property type="entry name" value="DUF3142"/>
    <property type="match status" value="1"/>
</dbReference>
<gene>
    <name evidence="2" type="ORF">PN36_18445</name>
</gene>
<keyword evidence="1" id="KW-0472">Membrane</keyword>
<evidence type="ECO:0000256" key="1">
    <source>
        <dbReference type="SAM" id="Phobius"/>
    </source>
</evidence>
<name>A0A0A6PHM7_9GAMM</name>
<protein>
    <recommendedName>
        <fullName evidence="4">DUF3142 domain-containing protein</fullName>
    </recommendedName>
</protein>
<accession>A0A0A6PHM7</accession>
<evidence type="ECO:0000313" key="2">
    <source>
        <dbReference type="EMBL" id="TGO02825.1"/>
    </source>
</evidence>
<dbReference type="EMBL" id="JSZA02000072">
    <property type="protein sequence ID" value="TGO02825.1"/>
    <property type="molecule type" value="Genomic_DNA"/>
</dbReference>
<keyword evidence="1" id="KW-0812">Transmembrane</keyword>
<dbReference type="InterPro" id="IPR021488">
    <property type="entry name" value="DUF3142"/>
</dbReference>
<organism evidence="2 3">
    <name type="scientific">Candidatus Thiomargarita nelsonii</name>
    <dbReference type="NCBI Taxonomy" id="1003181"/>
    <lineage>
        <taxon>Bacteria</taxon>
        <taxon>Pseudomonadati</taxon>
        <taxon>Pseudomonadota</taxon>
        <taxon>Gammaproteobacteria</taxon>
        <taxon>Thiotrichales</taxon>
        <taxon>Thiotrichaceae</taxon>
        <taxon>Thiomargarita</taxon>
    </lineage>
</organism>